<dbReference type="InterPro" id="IPR049513">
    <property type="entry name" value="TetR_C_40"/>
</dbReference>
<dbReference type="Proteomes" id="UP000670925">
    <property type="component" value="Unassembled WGS sequence"/>
</dbReference>
<gene>
    <name evidence="4" type="ORF">J5N55_01150</name>
</gene>
<dbReference type="PROSITE" id="PS50977">
    <property type="entry name" value="HTH_TETR_2"/>
    <property type="match status" value="1"/>
</dbReference>
<name>A0AAW4J9J7_ACIHA</name>
<feature type="DNA-binding region" description="H-T-H motif" evidence="2">
    <location>
        <begin position="45"/>
        <end position="64"/>
    </location>
</feature>
<dbReference type="InterPro" id="IPR050624">
    <property type="entry name" value="HTH-type_Tx_Regulator"/>
</dbReference>
<proteinExistence type="predicted"/>
<evidence type="ECO:0000256" key="2">
    <source>
        <dbReference type="PROSITE-ProRule" id="PRU00335"/>
    </source>
</evidence>
<dbReference type="GO" id="GO:0003677">
    <property type="term" value="F:DNA binding"/>
    <property type="evidence" value="ECO:0007669"/>
    <property type="project" value="UniProtKB-UniRule"/>
</dbReference>
<dbReference type="Pfam" id="PF00440">
    <property type="entry name" value="TetR_N"/>
    <property type="match status" value="1"/>
</dbReference>
<dbReference type="PANTHER" id="PTHR43479">
    <property type="entry name" value="ACREF/ENVCD OPERON REPRESSOR-RELATED"/>
    <property type="match status" value="1"/>
</dbReference>
<evidence type="ECO:0000313" key="5">
    <source>
        <dbReference type="Proteomes" id="UP000670925"/>
    </source>
</evidence>
<dbReference type="AlphaFoldDB" id="A0AAW4J9J7"/>
<organism evidence="4 5">
    <name type="scientific">Acinetobacter haemolyticus</name>
    <dbReference type="NCBI Taxonomy" id="29430"/>
    <lineage>
        <taxon>Bacteria</taxon>
        <taxon>Pseudomonadati</taxon>
        <taxon>Pseudomonadota</taxon>
        <taxon>Gammaproteobacteria</taxon>
        <taxon>Moraxellales</taxon>
        <taxon>Moraxellaceae</taxon>
        <taxon>Acinetobacter</taxon>
    </lineage>
</organism>
<dbReference type="PANTHER" id="PTHR43479:SF11">
    <property type="entry name" value="ACREF_ENVCD OPERON REPRESSOR-RELATED"/>
    <property type="match status" value="1"/>
</dbReference>
<sequence length="217" mass="24029">MLSSERQSSEVKVQTRGHKKKARTRQSLIDAALEIYAQGGISDLTLNDLASHANVSNGTIYNYFKTREEVLEAVGIELANQFSDHITMMSQHITSGSVRTILGMRMFIQRALNDIDWAKALLHVIHFNSGMRSTVANAVRRDLNDGQKEGVFHIVDEEIALTMLVSSTIGVLISIVEGRYNQGDDLKLAEMLLKAFGVLPDQVAKIANMNIVESSLE</sequence>
<evidence type="ECO:0000259" key="3">
    <source>
        <dbReference type="PROSITE" id="PS50977"/>
    </source>
</evidence>
<dbReference type="InterPro" id="IPR009057">
    <property type="entry name" value="Homeodomain-like_sf"/>
</dbReference>
<dbReference type="RefSeq" id="WP_208463271.1">
    <property type="nucleotide sequence ID" value="NZ_JAGFOT010000001.1"/>
</dbReference>
<dbReference type="EMBL" id="JAGFOT010000001">
    <property type="protein sequence ID" value="MBO3656696.1"/>
    <property type="molecule type" value="Genomic_DNA"/>
</dbReference>
<comment type="caution">
    <text evidence="4">The sequence shown here is derived from an EMBL/GenBank/DDBJ whole genome shotgun (WGS) entry which is preliminary data.</text>
</comment>
<reference evidence="4" key="1">
    <citation type="submission" date="2021-03" db="EMBL/GenBank/DDBJ databases">
        <title>Acinetobacter spp. whole-genome sequenced from Terengganu.</title>
        <authorList>
            <person name="Mohd Rani F."/>
        </authorList>
    </citation>
    <scope>NUCLEOTIDE SEQUENCE</scope>
    <source>
        <strain evidence="4">AC1502</strain>
    </source>
</reference>
<evidence type="ECO:0000313" key="4">
    <source>
        <dbReference type="EMBL" id="MBO3656696.1"/>
    </source>
</evidence>
<dbReference type="Pfam" id="PF21306">
    <property type="entry name" value="TetR_C_40"/>
    <property type="match status" value="1"/>
</dbReference>
<dbReference type="SUPFAM" id="SSF46689">
    <property type="entry name" value="Homeodomain-like"/>
    <property type="match status" value="1"/>
</dbReference>
<dbReference type="PRINTS" id="PR00455">
    <property type="entry name" value="HTHTETR"/>
</dbReference>
<feature type="domain" description="HTH tetR-type" evidence="3">
    <location>
        <begin position="22"/>
        <end position="82"/>
    </location>
</feature>
<dbReference type="InterPro" id="IPR001647">
    <property type="entry name" value="HTH_TetR"/>
</dbReference>
<evidence type="ECO:0000256" key="1">
    <source>
        <dbReference type="ARBA" id="ARBA00023125"/>
    </source>
</evidence>
<dbReference type="Gene3D" id="1.10.357.10">
    <property type="entry name" value="Tetracycline Repressor, domain 2"/>
    <property type="match status" value="1"/>
</dbReference>
<protein>
    <submittedName>
        <fullName evidence="4">TetR/AcrR family transcriptional regulator</fullName>
    </submittedName>
</protein>
<keyword evidence="1 2" id="KW-0238">DNA-binding</keyword>
<accession>A0AAW4J9J7</accession>